<evidence type="ECO:0000256" key="2">
    <source>
        <dbReference type="ARBA" id="ARBA00022475"/>
    </source>
</evidence>
<name>A0ABT9RKJ7_9ACTN</name>
<dbReference type="Proteomes" id="UP001230426">
    <property type="component" value="Unassembled WGS sequence"/>
</dbReference>
<evidence type="ECO:0000256" key="3">
    <source>
        <dbReference type="ARBA" id="ARBA00022692"/>
    </source>
</evidence>
<organism evidence="8 9">
    <name type="scientific">Streptosporangium brasiliense</name>
    <dbReference type="NCBI Taxonomy" id="47480"/>
    <lineage>
        <taxon>Bacteria</taxon>
        <taxon>Bacillati</taxon>
        <taxon>Actinomycetota</taxon>
        <taxon>Actinomycetes</taxon>
        <taxon>Streptosporangiales</taxon>
        <taxon>Streptosporangiaceae</taxon>
        <taxon>Streptosporangium</taxon>
    </lineage>
</organism>
<feature type="transmembrane region" description="Helical" evidence="7">
    <location>
        <begin position="20"/>
        <end position="46"/>
    </location>
</feature>
<reference evidence="8 9" key="1">
    <citation type="submission" date="2023-07" db="EMBL/GenBank/DDBJ databases">
        <title>Sequencing the genomes of 1000 actinobacteria strains.</title>
        <authorList>
            <person name="Klenk H.-P."/>
        </authorList>
    </citation>
    <scope>NUCLEOTIDE SEQUENCE [LARGE SCALE GENOMIC DNA]</scope>
    <source>
        <strain evidence="8 9">DSM 44109</strain>
    </source>
</reference>
<feature type="transmembrane region" description="Helical" evidence="7">
    <location>
        <begin position="319"/>
        <end position="339"/>
    </location>
</feature>
<evidence type="ECO:0000313" key="8">
    <source>
        <dbReference type="EMBL" id="MDP9869823.1"/>
    </source>
</evidence>
<keyword evidence="9" id="KW-1185">Reference proteome</keyword>
<feature type="transmembrane region" description="Helical" evidence="7">
    <location>
        <begin position="52"/>
        <end position="74"/>
    </location>
</feature>
<evidence type="ECO:0000256" key="4">
    <source>
        <dbReference type="ARBA" id="ARBA00022989"/>
    </source>
</evidence>
<accession>A0ABT9RKJ7</accession>
<dbReference type="CDD" id="cd06173">
    <property type="entry name" value="MFS_MefA_like"/>
    <property type="match status" value="1"/>
</dbReference>
<dbReference type="PANTHER" id="PTHR23513">
    <property type="entry name" value="INTEGRAL MEMBRANE EFFLUX PROTEIN-RELATED"/>
    <property type="match status" value="1"/>
</dbReference>
<feature type="transmembrane region" description="Helical" evidence="7">
    <location>
        <begin position="108"/>
        <end position="132"/>
    </location>
</feature>
<dbReference type="InterPro" id="IPR011701">
    <property type="entry name" value="MFS"/>
</dbReference>
<feature type="compositionally biased region" description="Low complexity" evidence="6">
    <location>
        <begin position="413"/>
        <end position="436"/>
    </location>
</feature>
<keyword evidence="3 7" id="KW-0812">Transmembrane</keyword>
<dbReference type="InterPro" id="IPR036259">
    <property type="entry name" value="MFS_trans_sf"/>
</dbReference>
<evidence type="ECO:0000313" key="9">
    <source>
        <dbReference type="Proteomes" id="UP001230426"/>
    </source>
</evidence>
<keyword evidence="2" id="KW-1003">Cell membrane</keyword>
<evidence type="ECO:0000256" key="7">
    <source>
        <dbReference type="SAM" id="Phobius"/>
    </source>
</evidence>
<feature type="transmembrane region" description="Helical" evidence="7">
    <location>
        <begin position="351"/>
        <end position="373"/>
    </location>
</feature>
<feature type="transmembrane region" description="Helical" evidence="7">
    <location>
        <begin position="385"/>
        <end position="403"/>
    </location>
</feature>
<gene>
    <name evidence="8" type="ORF">J2S55_009089</name>
</gene>
<evidence type="ECO:0000256" key="1">
    <source>
        <dbReference type="ARBA" id="ARBA00004651"/>
    </source>
</evidence>
<dbReference type="PANTHER" id="PTHR23513:SF6">
    <property type="entry name" value="MAJOR FACILITATOR SUPERFAMILY ASSOCIATED DOMAIN-CONTAINING PROTEIN"/>
    <property type="match status" value="1"/>
</dbReference>
<dbReference type="Pfam" id="PF07690">
    <property type="entry name" value="MFS_1"/>
    <property type="match status" value="1"/>
</dbReference>
<dbReference type="EMBL" id="JAUSRB010000002">
    <property type="protein sequence ID" value="MDP9869823.1"/>
    <property type="molecule type" value="Genomic_DNA"/>
</dbReference>
<evidence type="ECO:0000256" key="5">
    <source>
        <dbReference type="ARBA" id="ARBA00023136"/>
    </source>
</evidence>
<comment type="subcellular location">
    <subcellularLocation>
        <location evidence="1">Cell membrane</location>
        <topology evidence="1">Multi-pass membrane protein</topology>
    </subcellularLocation>
</comment>
<sequence length="447" mass="45903">MSQDTRGGLLRRHRDFRLLWCGEVAGKFGASVTGVAMPLVAVSVLHAGTFEVGLLTAAAWLPWLLVALPAGVWVDRLRRRPIMLTAAAVSFLLFACVPVAAWSGVLSIGLLVAVALLAGTAAVFFQTAYSAYLPSILEPGDQSEGNAKLHGSASAAQIAGLGAGGLIAQLAGAVNGLTANAATFLVSLLCLAGIRHREPRPARTERRPRALAREIGEGLRLVAGDPWFRTLTLFGATSNLALMGYQSIQVVFLVRDVGLAPGTVGGLIAAAGAGGVAGAFAARRAAVRIGTARATLLFEQGLAVFALLIPLTFDGAGLLLYVVGGFCVSAGVVAGNVIKASFQQSYCPPGLLGRLTASTAFLNYGTIPLGALLGGTLGTVLGDRPAMWVMTAGVPLAGLILWFSPIRRHRDLPASPRQAAAPPAPVTADGADVPAGAPGGRKEQQES</sequence>
<keyword evidence="4 7" id="KW-1133">Transmembrane helix</keyword>
<proteinExistence type="predicted"/>
<keyword evidence="5 7" id="KW-0472">Membrane</keyword>
<feature type="region of interest" description="Disordered" evidence="6">
    <location>
        <begin position="413"/>
        <end position="447"/>
    </location>
</feature>
<dbReference type="Gene3D" id="1.20.1250.20">
    <property type="entry name" value="MFS general substrate transporter like domains"/>
    <property type="match status" value="1"/>
</dbReference>
<dbReference type="RefSeq" id="WP_306874185.1">
    <property type="nucleotide sequence ID" value="NZ_JAUSRB010000002.1"/>
</dbReference>
<dbReference type="SUPFAM" id="SSF103473">
    <property type="entry name" value="MFS general substrate transporter"/>
    <property type="match status" value="1"/>
</dbReference>
<evidence type="ECO:0000256" key="6">
    <source>
        <dbReference type="SAM" id="MobiDB-lite"/>
    </source>
</evidence>
<feature type="transmembrane region" description="Helical" evidence="7">
    <location>
        <begin position="294"/>
        <end position="313"/>
    </location>
</feature>
<feature type="transmembrane region" description="Helical" evidence="7">
    <location>
        <begin position="81"/>
        <end position="102"/>
    </location>
</feature>
<feature type="transmembrane region" description="Helical" evidence="7">
    <location>
        <begin position="227"/>
        <end position="248"/>
    </location>
</feature>
<feature type="transmembrane region" description="Helical" evidence="7">
    <location>
        <begin position="260"/>
        <end position="282"/>
    </location>
</feature>
<comment type="caution">
    <text evidence="8">The sequence shown here is derived from an EMBL/GenBank/DDBJ whole genome shotgun (WGS) entry which is preliminary data.</text>
</comment>
<protein>
    <submittedName>
        <fullName evidence="8">MFS family permease</fullName>
    </submittedName>
</protein>